<dbReference type="EMBL" id="QSHZ01000050">
    <property type="protein sequence ID" value="RHC48065.1"/>
    <property type="molecule type" value="Genomic_DNA"/>
</dbReference>
<accession>A0A414AHX3</accession>
<comment type="caution">
    <text evidence="2">The sequence shown here is derived from an EMBL/GenBank/DDBJ whole genome shotgun (WGS) entry which is preliminary data.</text>
</comment>
<dbReference type="SUPFAM" id="SSF52540">
    <property type="entry name" value="P-loop containing nucleoside triphosphate hydrolases"/>
    <property type="match status" value="1"/>
</dbReference>
<dbReference type="InterPro" id="IPR007936">
    <property type="entry name" value="VapE-like_dom"/>
</dbReference>
<proteinExistence type="predicted"/>
<protein>
    <recommendedName>
        <fullName evidence="1">Virulence-associated protein E-like domain-containing protein</fullName>
    </recommendedName>
</protein>
<evidence type="ECO:0000259" key="1">
    <source>
        <dbReference type="Pfam" id="PF05272"/>
    </source>
</evidence>
<reference evidence="2 3" key="1">
    <citation type="submission" date="2018-08" db="EMBL/GenBank/DDBJ databases">
        <title>A genome reference for cultivated species of the human gut microbiota.</title>
        <authorList>
            <person name="Zou Y."/>
            <person name="Xue W."/>
            <person name="Luo G."/>
        </authorList>
    </citation>
    <scope>NUCLEOTIDE SEQUENCE [LARGE SCALE GENOMIC DNA]</scope>
    <source>
        <strain evidence="2 3">AM35-14</strain>
    </source>
</reference>
<evidence type="ECO:0000313" key="2">
    <source>
        <dbReference type="EMBL" id="RHC48065.1"/>
    </source>
</evidence>
<dbReference type="PANTHER" id="PTHR34985:SF1">
    <property type="entry name" value="SLR0554 PROTEIN"/>
    <property type="match status" value="1"/>
</dbReference>
<dbReference type="KEGG" id="cbol:CGC65_27800"/>
<name>A0A414AHX3_9FIRM</name>
<dbReference type="RefSeq" id="WP_002566849.1">
    <property type="nucleotide sequence ID" value="NZ_CABKUK010000003.1"/>
</dbReference>
<gene>
    <name evidence="2" type="ORF">DW839_29100</name>
</gene>
<feature type="domain" description="Virulence-associated protein E-like" evidence="1">
    <location>
        <begin position="478"/>
        <end position="696"/>
    </location>
</feature>
<organism evidence="2 3">
    <name type="scientific">Enterocloster bolteae</name>
    <dbReference type="NCBI Taxonomy" id="208479"/>
    <lineage>
        <taxon>Bacteria</taxon>
        <taxon>Bacillati</taxon>
        <taxon>Bacillota</taxon>
        <taxon>Clostridia</taxon>
        <taxon>Lachnospirales</taxon>
        <taxon>Lachnospiraceae</taxon>
        <taxon>Enterocloster</taxon>
    </lineage>
</organism>
<dbReference type="InterPro" id="IPR027417">
    <property type="entry name" value="P-loop_NTPase"/>
</dbReference>
<dbReference type="Pfam" id="PF05272">
    <property type="entry name" value="VapE-like_dom"/>
    <property type="match status" value="1"/>
</dbReference>
<dbReference type="PANTHER" id="PTHR34985">
    <property type="entry name" value="SLR0554 PROTEIN"/>
    <property type="match status" value="1"/>
</dbReference>
<dbReference type="AlphaFoldDB" id="A0A414AHX3"/>
<evidence type="ECO:0000313" key="3">
    <source>
        <dbReference type="Proteomes" id="UP000283975"/>
    </source>
</evidence>
<sequence length="805" mass="91937">MQVSSIADYRMAVKHDGTITLATGRSRMEKNWKNKSYSWSQLLKHLETPVRTHETLAEYMKMPKDEQDRIKDVGGFVGGALKGGRRKADTVDSRQLITLDADYAPAGLMEDIALLAYYAYAMYTTHKHSPEKPRLRFVIPMDRPVTADEYEAIARKLAEEIGIDYFDDTTYQPSRLMYWPSAAADGEYLFHYEDLPWLSADNILRRYPDWTDTSYWPESSRAKESRVKQAKKQGDPTEKAGLIGAFCRTYDVEDAIAAFLPEVYVKCDLPERYTYAEGSTASGLVIYEDGRFAYSNHSTDPACGKLCNAFDLVRIHKYGIQDEDAAPGTPTTKLPSYKAMMELVQRDKETTLTVARERAELAREDFADTCDTEEDDSWKGRLSKDKKGLEPSLNNLLLIMRYDQGLKGIRFNQMADNLEIKGPVPWKSQSRFWRDADDAQLEAYLSMTYTEFPKAKILTAITKAADDRSYHPVREYLDGLPEWDGIPRVDTLLIDYLGADDTEYVRSVTRKTLCAAVHRVKYPGCKFDTVLVLCGPQGIGKSTLISRLGGQWFSDSLNLADTRDKTAAEKLQGYWIIEIGEMAGIGSAGVKTLRGFITTQDDRYRASYGRRVSSHPRQCILIGTTNSEEGYLNDVEGGRRFWPVRVPCIGAKRVWDMTQEEVSQIWAEVLYHVAQGEKLILSGGAADEAVKQQKEAMITDPREEKVRMYLDTLLPEDWYNRDLDKRRDFLYGTECPEPEAVLRRDFVSCQEIWCECFGNSLKNMEPKDTYTIKKILARLPNWENSNERKYIGGEYGRQRGYKRVF</sequence>
<dbReference type="Proteomes" id="UP000283975">
    <property type="component" value="Unassembled WGS sequence"/>
</dbReference>